<dbReference type="KEGG" id="apb:SAR116_0863"/>
<dbReference type="HOGENOM" id="CLU_721341_0_0_5"/>
<sequence length="383" mass="41051">MATITVSASDTAAAMDEIFQKLGDDAMILETANRNGKIEMVATNDAAQRVKVRPSKVAKKAPAFTELFDQKLVQEPIEDMPQGDANITADFALKALAKSQSEDQSSPSDMAAMRKDMAMLKSMLTGMMITDENGLSEKLGHSTTIKLRQAGFSPEVVNELQHAFEGQTYEKARLSFMNELARQLIRPNTEDLFEARLICVVGSSGSGKTTLATKIAAHCKETGIANNMILGTVTSERQAGDTIKDHARLMNMPSVDFPLAELPIRVKETSRRMIMDVSAQPDQAVAAIRKATAALDPARVAVVQAIPGGSSSVMIAHQCALYKQLSPTIALTKLDECEATPPELCSLLTHGNGIGLLTGTKSIVGGIAIATDAILAQYLKENC</sequence>
<proteinExistence type="predicted"/>
<dbReference type="eggNOG" id="COG1419">
    <property type="taxonomic scope" value="Bacteria"/>
</dbReference>
<dbReference type="OrthoDB" id="7322951at2"/>
<dbReference type="Gene3D" id="3.40.50.300">
    <property type="entry name" value="P-loop containing nucleotide triphosphate hydrolases"/>
    <property type="match status" value="1"/>
</dbReference>
<dbReference type="AlphaFoldDB" id="D5BS59"/>
<reference evidence="1 2" key="1">
    <citation type="journal article" date="2010" name="J. Bacteriol.">
        <title>Complete genome sequence of "Candidatus Puniceispirillum marinum" IMCC1322, a representative of the SAR116 clade in the Alphaproteobacteria.</title>
        <authorList>
            <person name="Oh H.M."/>
            <person name="Kwon K.K."/>
            <person name="Kang I."/>
            <person name="Kang S.G."/>
            <person name="Lee J.H."/>
            <person name="Kim S.J."/>
            <person name="Cho J.C."/>
        </authorList>
    </citation>
    <scope>NUCLEOTIDE SEQUENCE [LARGE SCALE GENOMIC DNA]</scope>
    <source>
        <strain evidence="1 2">IMCC1322</strain>
    </source>
</reference>
<name>D5BS59_PUNMI</name>
<protein>
    <submittedName>
        <fullName evidence="1">GTP-binding signal recognition particle SRP54, G-domain protein</fullName>
        <ecNumber evidence="1">3.6.1.-</ecNumber>
    </submittedName>
</protein>
<dbReference type="EMBL" id="CP001751">
    <property type="protein sequence ID" value="ADE39106.1"/>
    <property type="molecule type" value="Genomic_DNA"/>
</dbReference>
<keyword evidence="1" id="KW-0378">Hydrolase</keyword>
<gene>
    <name evidence="1" type="ordered locus">SAR116_0863</name>
</gene>
<dbReference type="SUPFAM" id="SSF52540">
    <property type="entry name" value="P-loop containing nucleoside triphosphate hydrolases"/>
    <property type="match status" value="1"/>
</dbReference>
<dbReference type="GO" id="GO:0016787">
    <property type="term" value="F:hydrolase activity"/>
    <property type="evidence" value="ECO:0007669"/>
    <property type="project" value="UniProtKB-KW"/>
</dbReference>
<evidence type="ECO:0000313" key="2">
    <source>
        <dbReference type="Proteomes" id="UP000007460"/>
    </source>
</evidence>
<dbReference type="Proteomes" id="UP000007460">
    <property type="component" value="Chromosome"/>
</dbReference>
<dbReference type="RefSeq" id="WP_013045735.1">
    <property type="nucleotide sequence ID" value="NC_014010.1"/>
</dbReference>
<organism evidence="1 2">
    <name type="scientific">Puniceispirillum marinum (strain IMCC1322)</name>
    <dbReference type="NCBI Taxonomy" id="488538"/>
    <lineage>
        <taxon>Bacteria</taxon>
        <taxon>Pseudomonadati</taxon>
        <taxon>Pseudomonadota</taxon>
        <taxon>Alphaproteobacteria</taxon>
        <taxon>Candidatus Puniceispirillales</taxon>
        <taxon>Candidatus Puniceispirillaceae</taxon>
        <taxon>Candidatus Puniceispirillum</taxon>
    </lineage>
</organism>
<accession>D5BS59</accession>
<dbReference type="STRING" id="488538.SAR116_0863"/>
<dbReference type="EC" id="3.6.1.-" evidence="1"/>
<evidence type="ECO:0000313" key="1">
    <source>
        <dbReference type="EMBL" id="ADE39106.1"/>
    </source>
</evidence>
<dbReference type="InterPro" id="IPR027417">
    <property type="entry name" value="P-loop_NTPase"/>
</dbReference>
<keyword evidence="2" id="KW-1185">Reference proteome</keyword>